<proteinExistence type="predicted"/>
<accession>A0A699WUZ4</accession>
<evidence type="ECO:0000313" key="2">
    <source>
        <dbReference type="EMBL" id="GFD49348.1"/>
    </source>
</evidence>
<dbReference type="EMBL" id="BKCJ011740208">
    <property type="protein sequence ID" value="GFD49348.1"/>
    <property type="molecule type" value="Genomic_DNA"/>
</dbReference>
<reference evidence="2" key="1">
    <citation type="journal article" date="2019" name="Sci. Rep.">
        <title>Draft genome of Tanacetum cinerariifolium, the natural source of mosquito coil.</title>
        <authorList>
            <person name="Yamashiro T."/>
            <person name="Shiraishi A."/>
            <person name="Satake H."/>
            <person name="Nakayama K."/>
        </authorList>
    </citation>
    <scope>NUCLEOTIDE SEQUENCE</scope>
</reference>
<gene>
    <name evidence="2" type="ORF">Tci_921317</name>
</gene>
<feature type="compositionally biased region" description="Basic and acidic residues" evidence="1">
    <location>
        <begin position="96"/>
        <end position="107"/>
    </location>
</feature>
<dbReference type="AlphaFoldDB" id="A0A699WUZ4"/>
<feature type="region of interest" description="Disordered" evidence="1">
    <location>
        <begin position="87"/>
        <end position="107"/>
    </location>
</feature>
<organism evidence="2">
    <name type="scientific">Tanacetum cinerariifolium</name>
    <name type="common">Dalmatian daisy</name>
    <name type="synonym">Chrysanthemum cinerariifolium</name>
    <dbReference type="NCBI Taxonomy" id="118510"/>
    <lineage>
        <taxon>Eukaryota</taxon>
        <taxon>Viridiplantae</taxon>
        <taxon>Streptophyta</taxon>
        <taxon>Embryophyta</taxon>
        <taxon>Tracheophyta</taxon>
        <taxon>Spermatophyta</taxon>
        <taxon>Magnoliopsida</taxon>
        <taxon>eudicotyledons</taxon>
        <taxon>Gunneridae</taxon>
        <taxon>Pentapetalae</taxon>
        <taxon>asterids</taxon>
        <taxon>campanulids</taxon>
        <taxon>Asterales</taxon>
        <taxon>Asteraceae</taxon>
        <taxon>Asteroideae</taxon>
        <taxon>Anthemideae</taxon>
        <taxon>Anthemidinae</taxon>
        <taxon>Tanacetum</taxon>
    </lineage>
</organism>
<sequence>YFPLSEQQKYKREYHTICQTDGETSCELIKRFHRLAGFMGKKAGPLEEPAKHFKWALFDWILDGIVNMEFTDVAQVANAARNMEILRKKSSQNNKRNHDGDRIQPIA</sequence>
<comment type="caution">
    <text evidence="2">The sequence shown here is derived from an EMBL/GenBank/DDBJ whole genome shotgun (WGS) entry which is preliminary data.</text>
</comment>
<name>A0A699WUZ4_TANCI</name>
<protein>
    <submittedName>
        <fullName evidence="2">Zinc finger, CCHC-type, retrotransposon Gag domain protein</fullName>
    </submittedName>
</protein>
<evidence type="ECO:0000256" key="1">
    <source>
        <dbReference type="SAM" id="MobiDB-lite"/>
    </source>
</evidence>
<feature type="non-terminal residue" evidence="2">
    <location>
        <position position="1"/>
    </location>
</feature>